<feature type="domain" description="Alpha/beta hydrolase fold-3" evidence="2">
    <location>
        <begin position="46"/>
        <end position="240"/>
    </location>
</feature>
<gene>
    <name evidence="3" type="ORF">DWE98_09430</name>
</gene>
<dbReference type="PANTHER" id="PTHR48081">
    <property type="entry name" value="AB HYDROLASE SUPERFAMILY PROTEIN C4A8.06C"/>
    <property type="match status" value="1"/>
</dbReference>
<dbReference type="EMBL" id="QQTP01000004">
    <property type="protein sequence ID" value="RDJ26060.1"/>
    <property type="molecule type" value="Genomic_DNA"/>
</dbReference>
<evidence type="ECO:0000256" key="1">
    <source>
        <dbReference type="ARBA" id="ARBA00022801"/>
    </source>
</evidence>
<dbReference type="PANTHER" id="PTHR48081:SF8">
    <property type="entry name" value="ALPHA_BETA HYDROLASE FOLD-3 DOMAIN-CONTAINING PROTEIN-RELATED"/>
    <property type="match status" value="1"/>
</dbReference>
<dbReference type="AlphaFoldDB" id="A0A370L7C4"/>
<dbReference type="InterPro" id="IPR013094">
    <property type="entry name" value="AB_hydrolase_3"/>
</dbReference>
<dbReference type="InterPro" id="IPR050300">
    <property type="entry name" value="GDXG_lipolytic_enzyme"/>
</dbReference>
<dbReference type="SUPFAM" id="SSF53474">
    <property type="entry name" value="alpha/beta-Hydrolases"/>
    <property type="match status" value="1"/>
</dbReference>
<keyword evidence="4" id="KW-1185">Reference proteome</keyword>
<keyword evidence="1 3" id="KW-0378">Hydrolase</keyword>
<evidence type="ECO:0000313" key="3">
    <source>
        <dbReference type="EMBL" id="RDJ26060.1"/>
    </source>
</evidence>
<organism evidence="3 4">
    <name type="scientific">Bosea caraganae</name>
    <dbReference type="NCBI Taxonomy" id="2763117"/>
    <lineage>
        <taxon>Bacteria</taxon>
        <taxon>Pseudomonadati</taxon>
        <taxon>Pseudomonadota</taxon>
        <taxon>Alphaproteobacteria</taxon>
        <taxon>Hyphomicrobiales</taxon>
        <taxon>Boseaceae</taxon>
        <taxon>Bosea</taxon>
    </lineage>
</organism>
<sequence length="278" mass="29328">MSALPTISESRPAAISRREVTLAAKPVSLAARIYVSEAPGKSPVLVMHLHGGTFNDGSLDCGEAVATMLARSGAAVVSVEYPLAPEHRFPDVLEAAFSGLQAVYKNRSRWAAKHAPLYVAGEEAGGNLAAALAMMARDRQGPPLAGQILLSPMLDSCLGTYSLRAAEGGPVGCRWADGWHDYLGSPDKAAHPYACPLGASRLAGLAPALLITAEDDPMRDETADYGHRLQEAGVFVRSHLQPAPSNWPEAYAEGPKEGSCLCLARDHVSKFFEATAPS</sequence>
<evidence type="ECO:0000259" key="2">
    <source>
        <dbReference type="Pfam" id="PF07859"/>
    </source>
</evidence>
<name>A0A370L7C4_9HYPH</name>
<protein>
    <submittedName>
        <fullName evidence="3">Alpha/beta hydrolase</fullName>
    </submittedName>
</protein>
<dbReference type="InterPro" id="IPR029058">
    <property type="entry name" value="AB_hydrolase_fold"/>
</dbReference>
<proteinExistence type="predicted"/>
<dbReference type="Proteomes" id="UP000255207">
    <property type="component" value="Unassembled WGS sequence"/>
</dbReference>
<evidence type="ECO:0000313" key="4">
    <source>
        <dbReference type="Proteomes" id="UP000255207"/>
    </source>
</evidence>
<accession>A0A370L7C4</accession>
<reference evidence="4" key="1">
    <citation type="submission" date="2018-07" db="EMBL/GenBank/DDBJ databases">
        <authorList>
            <person name="Safronova V.I."/>
            <person name="Chirak E.R."/>
            <person name="Sazanova A.L."/>
        </authorList>
    </citation>
    <scope>NUCLEOTIDE SEQUENCE [LARGE SCALE GENOMIC DNA]</scope>
    <source>
        <strain evidence="4">RCAM04685</strain>
    </source>
</reference>
<dbReference type="RefSeq" id="WP_114828950.1">
    <property type="nucleotide sequence ID" value="NZ_QQTO01000022.1"/>
</dbReference>
<dbReference type="Gene3D" id="3.40.50.1820">
    <property type="entry name" value="alpha/beta hydrolase"/>
    <property type="match status" value="1"/>
</dbReference>
<dbReference type="GO" id="GO:0016787">
    <property type="term" value="F:hydrolase activity"/>
    <property type="evidence" value="ECO:0007669"/>
    <property type="project" value="UniProtKB-KW"/>
</dbReference>
<dbReference type="OrthoDB" id="9806180at2"/>
<comment type="caution">
    <text evidence="3">The sequence shown here is derived from an EMBL/GenBank/DDBJ whole genome shotgun (WGS) entry which is preliminary data.</text>
</comment>
<dbReference type="Pfam" id="PF07859">
    <property type="entry name" value="Abhydrolase_3"/>
    <property type="match status" value="1"/>
</dbReference>